<comment type="similarity">
    <text evidence="2">Belongs to the bacterial sugar transferase family.</text>
</comment>
<reference evidence="9" key="1">
    <citation type="submission" date="2020-10" db="EMBL/GenBank/DDBJ databases">
        <authorList>
            <person name="Gilroy R."/>
        </authorList>
    </citation>
    <scope>NUCLEOTIDE SEQUENCE</scope>
    <source>
        <strain evidence="9">21143</strain>
    </source>
</reference>
<evidence type="ECO:0000256" key="5">
    <source>
        <dbReference type="ARBA" id="ARBA00022989"/>
    </source>
</evidence>
<dbReference type="InterPro" id="IPR036291">
    <property type="entry name" value="NAD(P)-bd_dom_sf"/>
</dbReference>
<feature type="transmembrane region" description="Helical" evidence="7">
    <location>
        <begin position="76"/>
        <end position="100"/>
    </location>
</feature>
<dbReference type="PANTHER" id="PTHR30576">
    <property type="entry name" value="COLANIC BIOSYNTHESIS UDP-GLUCOSE LIPID CARRIER TRANSFERASE"/>
    <property type="match status" value="1"/>
</dbReference>
<evidence type="ECO:0000256" key="4">
    <source>
        <dbReference type="ARBA" id="ARBA00022692"/>
    </source>
</evidence>
<dbReference type="InterPro" id="IPR003362">
    <property type="entry name" value="Bact_transf"/>
</dbReference>
<evidence type="ECO:0000259" key="8">
    <source>
        <dbReference type="Pfam" id="PF02397"/>
    </source>
</evidence>
<evidence type="ECO:0000256" key="3">
    <source>
        <dbReference type="ARBA" id="ARBA00022679"/>
    </source>
</evidence>
<sequence length="460" mass="53842">MIRKGFGHLISKLITLGDFVCLNVAFLLLLYFYPDTFTDALSRRIVCLLLNLSYLPIAFFFRYVHNMRIVCIDRLLLIASESVFFSFLVFSACMACVKVYIDSTRLLLLFAFFFCILNLWWLLSNRILRYIRSRGYNFKRVVIVGAGPAGISLYNELQSDAGYGFRFLGFFDNDMSFEKFVPQFRGDIGAVGTFCLDNQVDEIYCALPDKENRKIIDLLYFSEQNGIRFFILPEISQYIPRRLHYQIMGNIPLLSICKEPLQRWTGRCAKRFFDFLLSLIITLLAPIWYLPIAFMVKLSSPGPVLFRQKRTGYMGKEFNCLKFRTMRINVDADKLQATANDPRITRIGHFLRKTSLDELPQIFNILKGDMSFVGPRPHMLKHTRDYSAIIEKYMVRHFVKPGLTGWAQINGYRGETRELWQMEKRVEYDIWYIENWNILLDLKIIFLTFVLLLKGDENAV</sequence>
<evidence type="ECO:0000256" key="6">
    <source>
        <dbReference type="ARBA" id="ARBA00023136"/>
    </source>
</evidence>
<dbReference type="Gene3D" id="3.40.50.720">
    <property type="entry name" value="NAD(P)-binding Rossmann-like Domain"/>
    <property type="match status" value="1"/>
</dbReference>
<evidence type="ECO:0000313" key="10">
    <source>
        <dbReference type="Proteomes" id="UP000886722"/>
    </source>
</evidence>
<dbReference type="InterPro" id="IPR017475">
    <property type="entry name" value="EPS_sugar_tfrase"/>
</dbReference>
<evidence type="ECO:0000256" key="2">
    <source>
        <dbReference type="ARBA" id="ARBA00006464"/>
    </source>
</evidence>
<proteinExistence type="inferred from homology"/>
<comment type="subcellular location">
    <subcellularLocation>
        <location evidence="1">Membrane</location>
        <topology evidence="1">Multi-pass membrane protein</topology>
    </subcellularLocation>
</comment>
<dbReference type="GO" id="GO:0089702">
    <property type="term" value="F:undecaprenyl-phosphate glucose phosphotransferase activity"/>
    <property type="evidence" value="ECO:0007669"/>
    <property type="project" value="UniProtKB-EC"/>
</dbReference>
<dbReference type="NCBIfam" id="TIGR03025">
    <property type="entry name" value="EPS_sugtrans"/>
    <property type="match status" value="1"/>
</dbReference>
<dbReference type="EMBL" id="DVKT01000022">
    <property type="protein sequence ID" value="HIT39004.1"/>
    <property type="molecule type" value="Genomic_DNA"/>
</dbReference>
<dbReference type="GO" id="GO:0016020">
    <property type="term" value="C:membrane"/>
    <property type="evidence" value="ECO:0007669"/>
    <property type="project" value="UniProtKB-SubCell"/>
</dbReference>
<dbReference type="SUPFAM" id="SSF51735">
    <property type="entry name" value="NAD(P)-binding Rossmann-fold domains"/>
    <property type="match status" value="1"/>
</dbReference>
<feature type="domain" description="Bacterial sugar transferase" evidence="8">
    <location>
        <begin position="270"/>
        <end position="453"/>
    </location>
</feature>
<feature type="transmembrane region" description="Helical" evidence="7">
    <location>
        <begin position="45"/>
        <end position="64"/>
    </location>
</feature>
<keyword evidence="6 7" id="KW-0472">Membrane</keyword>
<dbReference type="AlphaFoldDB" id="A0A9D1GF52"/>
<reference evidence="9" key="2">
    <citation type="journal article" date="2021" name="PeerJ">
        <title>Extensive microbial diversity within the chicken gut microbiome revealed by metagenomics and culture.</title>
        <authorList>
            <person name="Gilroy R."/>
            <person name="Ravi A."/>
            <person name="Getino M."/>
            <person name="Pursley I."/>
            <person name="Horton D.L."/>
            <person name="Alikhan N.F."/>
            <person name="Baker D."/>
            <person name="Gharbi K."/>
            <person name="Hall N."/>
            <person name="Watson M."/>
            <person name="Adriaenssens E.M."/>
            <person name="Foster-Nyarko E."/>
            <person name="Jarju S."/>
            <person name="Secka A."/>
            <person name="Antonio M."/>
            <person name="Oren A."/>
            <person name="Chaudhuri R.R."/>
            <person name="La Ragione R."/>
            <person name="Hildebrand F."/>
            <person name="Pallen M.J."/>
        </authorList>
    </citation>
    <scope>NUCLEOTIDE SEQUENCE</scope>
    <source>
        <strain evidence="9">21143</strain>
    </source>
</reference>
<dbReference type="NCBIfam" id="TIGR03023">
    <property type="entry name" value="WcaJ_sugtrans"/>
    <property type="match status" value="1"/>
</dbReference>
<evidence type="ECO:0000313" key="9">
    <source>
        <dbReference type="EMBL" id="HIT39004.1"/>
    </source>
</evidence>
<evidence type="ECO:0000256" key="1">
    <source>
        <dbReference type="ARBA" id="ARBA00004141"/>
    </source>
</evidence>
<feature type="transmembrane region" description="Helical" evidence="7">
    <location>
        <begin position="272"/>
        <end position="290"/>
    </location>
</feature>
<comment type="caution">
    <text evidence="9">The sequence shown here is derived from an EMBL/GenBank/DDBJ whole genome shotgun (WGS) entry which is preliminary data.</text>
</comment>
<dbReference type="PANTHER" id="PTHR30576:SF0">
    <property type="entry name" value="UNDECAPRENYL-PHOSPHATE N-ACETYLGALACTOSAMINYL 1-PHOSPHATE TRANSFERASE-RELATED"/>
    <property type="match status" value="1"/>
</dbReference>
<organism evidence="9 10">
    <name type="scientific">Candidatus Caccoplasma intestinavium</name>
    <dbReference type="NCBI Taxonomy" id="2840716"/>
    <lineage>
        <taxon>Bacteria</taxon>
        <taxon>Pseudomonadati</taxon>
        <taxon>Bacteroidota</taxon>
        <taxon>Bacteroidia</taxon>
        <taxon>Bacteroidales</taxon>
        <taxon>Bacteroidaceae</taxon>
        <taxon>Bacteroidaceae incertae sedis</taxon>
        <taxon>Candidatus Caccoplasma</taxon>
    </lineage>
</organism>
<name>A0A9D1GF52_9BACT</name>
<accession>A0A9D1GF52</accession>
<feature type="transmembrane region" description="Helical" evidence="7">
    <location>
        <begin position="106"/>
        <end position="123"/>
    </location>
</feature>
<dbReference type="Proteomes" id="UP000886722">
    <property type="component" value="Unassembled WGS sequence"/>
</dbReference>
<dbReference type="Pfam" id="PF13727">
    <property type="entry name" value="CoA_binding_3"/>
    <property type="match status" value="1"/>
</dbReference>
<protein>
    <submittedName>
        <fullName evidence="9">Undecaprenyl-phosphate glucose phosphotransferase</fullName>
        <ecNumber evidence="9">2.7.8.31</ecNumber>
    </submittedName>
</protein>
<dbReference type="EC" id="2.7.8.31" evidence="9"/>
<keyword evidence="4 7" id="KW-0812">Transmembrane</keyword>
<feature type="transmembrane region" description="Helical" evidence="7">
    <location>
        <begin position="12"/>
        <end position="33"/>
    </location>
</feature>
<dbReference type="InterPro" id="IPR017473">
    <property type="entry name" value="Undecaprenyl-P_gluc_Ptfrase"/>
</dbReference>
<dbReference type="Pfam" id="PF02397">
    <property type="entry name" value="Bac_transf"/>
    <property type="match status" value="1"/>
</dbReference>
<keyword evidence="5 7" id="KW-1133">Transmembrane helix</keyword>
<keyword evidence="3 9" id="KW-0808">Transferase</keyword>
<evidence type="ECO:0000256" key="7">
    <source>
        <dbReference type="SAM" id="Phobius"/>
    </source>
</evidence>
<gene>
    <name evidence="9" type="ORF">IAD06_03050</name>
</gene>